<proteinExistence type="predicted"/>
<evidence type="ECO:0000313" key="2">
    <source>
        <dbReference type="Proteomes" id="UP000189733"/>
    </source>
</evidence>
<dbReference type="Proteomes" id="UP000189733">
    <property type="component" value="Unassembled WGS sequence"/>
</dbReference>
<accession>A0A1T4WFY0</accession>
<keyword evidence="2" id="KW-1185">Reference proteome</keyword>
<dbReference type="OrthoDB" id="1117767at2"/>
<dbReference type="EMBL" id="FUYA01000007">
    <property type="protein sequence ID" value="SKA76200.1"/>
    <property type="molecule type" value="Genomic_DNA"/>
</dbReference>
<dbReference type="RefSeq" id="WP_078685475.1">
    <property type="nucleotide sequence ID" value="NZ_FUYA01000007.1"/>
</dbReference>
<organism evidence="1 2">
    <name type="scientific">Desulfobaculum bizertense DSM 18034</name>
    <dbReference type="NCBI Taxonomy" id="1121442"/>
    <lineage>
        <taxon>Bacteria</taxon>
        <taxon>Pseudomonadati</taxon>
        <taxon>Thermodesulfobacteriota</taxon>
        <taxon>Desulfovibrionia</taxon>
        <taxon>Desulfovibrionales</taxon>
        <taxon>Desulfovibrionaceae</taxon>
        <taxon>Desulfobaculum</taxon>
    </lineage>
</organism>
<sequence length="151" mass="16583">MKLTNQNLFTSPLLPGVRPDGLLRMKAALKGNFASSLSDLLGIEYLVHWEKSCLSYFSTLPPESASTSPRAVHCPLGLRIIHNCKLDLSAAIESFLNASIAPNFVEAELFWPLMPACTEPVWVFRTRDFQHVIIGANSKQISTVSGLSVDP</sequence>
<name>A0A1T4WFY0_9BACT</name>
<protein>
    <submittedName>
        <fullName evidence="1">Uncharacterized protein</fullName>
    </submittedName>
</protein>
<evidence type="ECO:0000313" key="1">
    <source>
        <dbReference type="EMBL" id="SKA76200.1"/>
    </source>
</evidence>
<reference evidence="1 2" key="1">
    <citation type="submission" date="2017-02" db="EMBL/GenBank/DDBJ databases">
        <authorList>
            <person name="Peterson S.W."/>
        </authorList>
    </citation>
    <scope>NUCLEOTIDE SEQUENCE [LARGE SCALE GENOMIC DNA]</scope>
    <source>
        <strain evidence="1 2">DSM 18034</strain>
    </source>
</reference>
<gene>
    <name evidence="1" type="ORF">SAMN02745702_02190</name>
</gene>
<dbReference type="AlphaFoldDB" id="A0A1T4WFY0"/>